<dbReference type="PANTHER" id="PTHR31014:SF0">
    <property type="entry name" value="MITOCHONDRIAL TRANSLATION SYSTEM COMPONENT PET127-RELATED"/>
    <property type="match status" value="1"/>
</dbReference>
<feature type="compositionally biased region" description="Polar residues" evidence="1">
    <location>
        <begin position="228"/>
        <end position="241"/>
    </location>
</feature>
<evidence type="ECO:0000313" key="2">
    <source>
        <dbReference type="EMBL" id="OJJ43790.1"/>
    </source>
</evidence>
<evidence type="ECO:0008006" key="4">
    <source>
        <dbReference type="Google" id="ProtNLM"/>
    </source>
</evidence>
<feature type="compositionally biased region" description="Polar residues" evidence="1">
    <location>
        <begin position="119"/>
        <end position="137"/>
    </location>
</feature>
<dbReference type="VEuPathDB" id="FungiDB:ASPZODRAFT_161363"/>
<feature type="compositionally biased region" description="Acidic residues" evidence="1">
    <location>
        <begin position="713"/>
        <end position="722"/>
    </location>
</feature>
<dbReference type="STRING" id="1073090.A0A1L9S9F4"/>
<keyword evidence="3" id="KW-1185">Reference proteome</keyword>
<dbReference type="GO" id="GO:0005740">
    <property type="term" value="C:mitochondrial envelope"/>
    <property type="evidence" value="ECO:0007669"/>
    <property type="project" value="TreeGrafter"/>
</dbReference>
<dbReference type="EMBL" id="KV878350">
    <property type="protein sequence ID" value="OJJ43790.1"/>
    <property type="molecule type" value="Genomic_DNA"/>
</dbReference>
<feature type="region of interest" description="Disordered" evidence="1">
    <location>
        <begin position="41"/>
        <end position="183"/>
    </location>
</feature>
<organism evidence="2 3">
    <name type="scientific">Penicilliopsis zonata CBS 506.65</name>
    <dbReference type="NCBI Taxonomy" id="1073090"/>
    <lineage>
        <taxon>Eukaryota</taxon>
        <taxon>Fungi</taxon>
        <taxon>Dikarya</taxon>
        <taxon>Ascomycota</taxon>
        <taxon>Pezizomycotina</taxon>
        <taxon>Eurotiomycetes</taxon>
        <taxon>Eurotiomycetidae</taxon>
        <taxon>Eurotiales</taxon>
        <taxon>Aspergillaceae</taxon>
        <taxon>Penicilliopsis</taxon>
    </lineage>
</organism>
<gene>
    <name evidence="2" type="ORF">ASPZODRAFT_161363</name>
</gene>
<proteinExistence type="predicted"/>
<feature type="compositionally biased region" description="Basic and acidic residues" evidence="1">
    <location>
        <begin position="83"/>
        <end position="94"/>
    </location>
</feature>
<dbReference type="RefSeq" id="XP_022578300.1">
    <property type="nucleotide sequence ID" value="XM_022726510.1"/>
</dbReference>
<feature type="region of interest" description="Disordered" evidence="1">
    <location>
        <begin position="683"/>
        <end position="722"/>
    </location>
</feature>
<dbReference type="OrthoDB" id="10249045at2759"/>
<dbReference type="PANTHER" id="PTHR31014">
    <property type="entry name" value="MITOCHONDRIAL TRANSLATION SYSTEM COMPONENT PET127-RELATED"/>
    <property type="match status" value="1"/>
</dbReference>
<sequence length="841" mass="95179">MYRTSLRSVSGPRLEDVCVSCLARGFQIRTRQCQLYSTTTPPVAQHKVAAKKDSPTPTGASSKIAPPKKTSPPKKTAPPKKSAPPEETPKETAPPKEPASPKETSPKKTAPPKKTVPSRKTSPSKKNTPVRKSNARNSPRKPDQLVTDIPPKSSPRVRKNLEDGEVAPRNAGTSRKNTQTQRVPRVPIRRVLVAGSAAAAAVAGAKRLPARRKTTNTPASARYAVRRTVSSPYRSTTTYDSSEIKPKSKPQELTELLPLQSGSISAKNLIVTRELYTYHIRSFGSNRAIALEYETGPVPRLSFGLERVLFNPGVYHLRDPRSRVYNFDPYLGSIMPVSEFDFTALKDYITSSKDDTLRSIAVKEGKKFIGSSSSMTSVLSQFHYLLSNWRGINARTLSQGFRDPLRSFTQLLRAPSAMFLHYQDGVYAIDADKEFDNANILMNLGKSMEKLLTLPKEEFERYRRSSKDKISQEEEQAIPEAYHYSTIGDFIMRSQLDAYDPRLPGTGMFDLKTRAVVSIRMDARDFENGLGYEIRHRYGDYESYEREFFDMIRAAFLKYSLQVRVGRMDGIFVAFHNIERIFGFQYISLPEMDHTIHGQVDTSLGDAEFQLSLSLWNKVLNHAIEKFPKQSLRFHFETRDALTTFMNIYIEPVSQEEINAIQTKNKAAIDAYQQRILNLTPREYHGSSATTQPSTEPGCQGEKMENYSPAEDGSPEEADEMQQEGKELLTLVLQIKNKVNGVEVERPMFFTSSDEWTVEYELSEIADKTEEELRLMYRRCRARRAKALKGRGEDEANVATNVYIRNLREITERGREFRKRENKLDKERGIVVLDEPATGST</sequence>
<dbReference type="AlphaFoldDB" id="A0A1L9S9F4"/>
<dbReference type="GO" id="GO:0000964">
    <property type="term" value="P:mitochondrial RNA 5'-end processing"/>
    <property type="evidence" value="ECO:0007669"/>
    <property type="project" value="TreeGrafter"/>
</dbReference>
<feature type="compositionally biased region" description="Polar residues" evidence="1">
    <location>
        <begin position="171"/>
        <end position="181"/>
    </location>
</feature>
<dbReference type="Proteomes" id="UP000184188">
    <property type="component" value="Unassembled WGS sequence"/>
</dbReference>
<evidence type="ECO:0000313" key="3">
    <source>
        <dbReference type="Proteomes" id="UP000184188"/>
    </source>
</evidence>
<dbReference type="InterPro" id="IPR013943">
    <property type="entry name" value="Pet127"/>
</dbReference>
<feature type="compositionally biased region" description="Polar residues" evidence="1">
    <location>
        <begin position="687"/>
        <end position="697"/>
    </location>
</feature>
<evidence type="ECO:0000256" key="1">
    <source>
        <dbReference type="SAM" id="MobiDB-lite"/>
    </source>
</evidence>
<accession>A0A1L9S9F4</accession>
<reference evidence="3" key="1">
    <citation type="journal article" date="2017" name="Genome Biol.">
        <title>Comparative genomics reveals high biological diversity and specific adaptations in the industrially and medically important fungal genus Aspergillus.</title>
        <authorList>
            <person name="de Vries R.P."/>
            <person name="Riley R."/>
            <person name="Wiebenga A."/>
            <person name="Aguilar-Osorio G."/>
            <person name="Amillis S."/>
            <person name="Uchima C.A."/>
            <person name="Anderluh G."/>
            <person name="Asadollahi M."/>
            <person name="Askin M."/>
            <person name="Barry K."/>
            <person name="Battaglia E."/>
            <person name="Bayram O."/>
            <person name="Benocci T."/>
            <person name="Braus-Stromeyer S.A."/>
            <person name="Caldana C."/>
            <person name="Canovas D."/>
            <person name="Cerqueira G.C."/>
            <person name="Chen F."/>
            <person name="Chen W."/>
            <person name="Choi C."/>
            <person name="Clum A."/>
            <person name="Dos Santos R.A."/>
            <person name="Damasio A.R."/>
            <person name="Diallinas G."/>
            <person name="Emri T."/>
            <person name="Fekete E."/>
            <person name="Flipphi M."/>
            <person name="Freyberg S."/>
            <person name="Gallo A."/>
            <person name="Gournas C."/>
            <person name="Habgood R."/>
            <person name="Hainaut M."/>
            <person name="Harispe M.L."/>
            <person name="Henrissat B."/>
            <person name="Hilden K.S."/>
            <person name="Hope R."/>
            <person name="Hossain A."/>
            <person name="Karabika E."/>
            <person name="Karaffa L."/>
            <person name="Karanyi Z."/>
            <person name="Krasevec N."/>
            <person name="Kuo A."/>
            <person name="Kusch H."/>
            <person name="LaButti K."/>
            <person name="Lagendijk E.L."/>
            <person name="Lapidus A."/>
            <person name="Levasseur A."/>
            <person name="Lindquist E."/>
            <person name="Lipzen A."/>
            <person name="Logrieco A.F."/>
            <person name="MacCabe A."/>
            <person name="Maekelae M.R."/>
            <person name="Malavazi I."/>
            <person name="Melin P."/>
            <person name="Meyer V."/>
            <person name="Mielnichuk N."/>
            <person name="Miskei M."/>
            <person name="Molnar A.P."/>
            <person name="Mule G."/>
            <person name="Ngan C.Y."/>
            <person name="Orejas M."/>
            <person name="Orosz E."/>
            <person name="Ouedraogo J.P."/>
            <person name="Overkamp K.M."/>
            <person name="Park H.-S."/>
            <person name="Perrone G."/>
            <person name="Piumi F."/>
            <person name="Punt P.J."/>
            <person name="Ram A.F."/>
            <person name="Ramon A."/>
            <person name="Rauscher S."/>
            <person name="Record E."/>
            <person name="Riano-Pachon D.M."/>
            <person name="Robert V."/>
            <person name="Roehrig J."/>
            <person name="Ruller R."/>
            <person name="Salamov A."/>
            <person name="Salih N.S."/>
            <person name="Samson R.A."/>
            <person name="Sandor E."/>
            <person name="Sanguinetti M."/>
            <person name="Schuetze T."/>
            <person name="Sepcic K."/>
            <person name="Shelest E."/>
            <person name="Sherlock G."/>
            <person name="Sophianopoulou V."/>
            <person name="Squina F.M."/>
            <person name="Sun H."/>
            <person name="Susca A."/>
            <person name="Todd R.B."/>
            <person name="Tsang A."/>
            <person name="Unkles S.E."/>
            <person name="van de Wiele N."/>
            <person name="van Rossen-Uffink D."/>
            <person name="Oliveira J.V."/>
            <person name="Vesth T.C."/>
            <person name="Visser J."/>
            <person name="Yu J.-H."/>
            <person name="Zhou M."/>
            <person name="Andersen M.R."/>
            <person name="Archer D.B."/>
            <person name="Baker S.E."/>
            <person name="Benoit I."/>
            <person name="Brakhage A.A."/>
            <person name="Braus G.H."/>
            <person name="Fischer R."/>
            <person name="Frisvad J.C."/>
            <person name="Goldman G.H."/>
            <person name="Houbraken J."/>
            <person name="Oakley B."/>
            <person name="Pocsi I."/>
            <person name="Scazzocchio C."/>
            <person name="Seiboth B."/>
            <person name="vanKuyk P.A."/>
            <person name="Wortman J."/>
            <person name="Dyer P.S."/>
            <person name="Grigoriev I.V."/>
        </authorList>
    </citation>
    <scope>NUCLEOTIDE SEQUENCE [LARGE SCALE GENOMIC DNA]</scope>
    <source>
        <strain evidence="3">CBS 506.65</strain>
    </source>
</reference>
<dbReference type="GeneID" id="34612974"/>
<dbReference type="Pfam" id="PF08634">
    <property type="entry name" value="Pet127"/>
    <property type="match status" value="1"/>
</dbReference>
<protein>
    <recommendedName>
        <fullName evidence="4">Mitochondrial mRNA processing protein PET127</fullName>
    </recommendedName>
</protein>
<feature type="region of interest" description="Disordered" evidence="1">
    <location>
        <begin position="209"/>
        <end position="250"/>
    </location>
</feature>
<name>A0A1L9S9F4_9EURO</name>